<comment type="caution">
    <text evidence="2">The sequence shown here is derived from an EMBL/GenBank/DDBJ whole genome shotgun (WGS) entry which is preliminary data.</text>
</comment>
<name>A0AAN8XA87_HALRR</name>
<dbReference type="GO" id="GO:0005615">
    <property type="term" value="C:extracellular space"/>
    <property type="evidence" value="ECO:0007669"/>
    <property type="project" value="TreeGrafter"/>
</dbReference>
<dbReference type="GO" id="GO:0016020">
    <property type="term" value="C:membrane"/>
    <property type="evidence" value="ECO:0007669"/>
    <property type="project" value="InterPro"/>
</dbReference>
<dbReference type="PANTHER" id="PTHR46145">
    <property type="entry name" value="HEPARANASE"/>
    <property type="match status" value="1"/>
</dbReference>
<dbReference type="AlphaFoldDB" id="A0AAN8XA87"/>
<dbReference type="InterPro" id="IPR017853">
    <property type="entry name" value="GH"/>
</dbReference>
<protein>
    <submittedName>
        <fullName evidence="2">Uncharacterized protein</fullName>
    </submittedName>
</protein>
<dbReference type="Gene3D" id="3.20.20.80">
    <property type="entry name" value="Glycosidases"/>
    <property type="match status" value="1"/>
</dbReference>
<dbReference type="EMBL" id="JAXCGZ010005839">
    <property type="protein sequence ID" value="KAK7080637.1"/>
    <property type="molecule type" value="Genomic_DNA"/>
</dbReference>
<evidence type="ECO:0000313" key="3">
    <source>
        <dbReference type="Proteomes" id="UP001381693"/>
    </source>
</evidence>
<dbReference type="Pfam" id="PF03662">
    <property type="entry name" value="Glyco_hydro_79n"/>
    <property type="match status" value="1"/>
</dbReference>
<accession>A0AAN8XA87</accession>
<organism evidence="2 3">
    <name type="scientific">Halocaridina rubra</name>
    <name type="common">Hawaiian red shrimp</name>
    <dbReference type="NCBI Taxonomy" id="373956"/>
    <lineage>
        <taxon>Eukaryota</taxon>
        <taxon>Metazoa</taxon>
        <taxon>Ecdysozoa</taxon>
        <taxon>Arthropoda</taxon>
        <taxon>Crustacea</taxon>
        <taxon>Multicrustacea</taxon>
        <taxon>Malacostraca</taxon>
        <taxon>Eumalacostraca</taxon>
        <taxon>Eucarida</taxon>
        <taxon>Decapoda</taxon>
        <taxon>Pleocyemata</taxon>
        <taxon>Caridea</taxon>
        <taxon>Atyoidea</taxon>
        <taxon>Atyidae</taxon>
        <taxon>Halocaridina</taxon>
    </lineage>
</organism>
<dbReference type="PANTHER" id="PTHR46145:SF4">
    <property type="entry name" value="HEPARANASE"/>
    <property type="match status" value="1"/>
</dbReference>
<evidence type="ECO:0000256" key="1">
    <source>
        <dbReference type="ARBA" id="ARBA00009800"/>
    </source>
</evidence>
<dbReference type="Proteomes" id="UP001381693">
    <property type="component" value="Unassembled WGS sequence"/>
</dbReference>
<comment type="similarity">
    <text evidence="1">Belongs to the glycosyl hydrolase 79 family.</text>
</comment>
<dbReference type="GO" id="GO:0031012">
    <property type="term" value="C:extracellular matrix"/>
    <property type="evidence" value="ECO:0007669"/>
    <property type="project" value="TreeGrafter"/>
</dbReference>
<dbReference type="GO" id="GO:0016798">
    <property type="term" value="F:hydrolase activity, acting on glycosyl bonds"/>
    <property type="evidence" value="ECO:0007669"/>
    <property type="project" value="InterPro"/>
</dbReference>
<proteinExistence type="inferred from homology"/>
<keyword evidence="3" id="KW-1185">Reference proteome</keyword>
<reference evidence="2 3" key="1">
    <citation type="submission" date="2023-11" db="EMBL/GenBank/DDBJ databases">
        <title>Halocaridina rubra genome assembly.</title>
        <authorList>
            <person name="Smith C."/>
        </authorList>
    </citation>
    <scope>NUCLEOTIDE SEQUENCE [LARGE SCALE GENOMIC DNA]</scope>
    <source>
        <strain evidence="2">EP-1</strain>
        <tissue evidence="2">Whole</tissue>
    </source>
</reference>
<evidence type="ECO:0000313" key="2">
    <source>
        <dbReference type="EMBL" id="KAK7080637.1"/>
    </source>
</evidence>
<dbReference type="InterPro" id="IPR005199">
    <property type="entry name" value="Glyco_hydro_79"/>
</dbReference>
<dbReference type="SUPFAM" id="SSF51445">
    <property type="entry name" value="(Trans)glycosidases"/>
    <property type="match status" value="1"/>
</dbReference>
<sequence length="252" mass="28660">MNMIFDLNQFYRTPEGNWDPTNAKLILHEAAARNDSVIWQLGNEPNAYSHHFGFELSPKRGARDFQKLNRELKKMFASPALIGPDITRPKHLELSLESGQEEEQDFCQKAEKFLKSFLRHLRVNLTALTWHHYYVNGRTATVDDFISAEVLDQLSWQIPIMADLRDTYASNTPIWLTETSSAWGGGADGLSNTYVAGFLWLDKLGMAAANAIDMVARQKLIYGSYALVDPDFNPYPVSKAEHSKTYSVKERL</sequence>
<gene>
    <name evidence="2" type="ORF">SK128_002595</name>
</gene>